<accession>A0ABQ7BZ10</accession>
<gene>
    <name evidence="1" type="ORF">DY000_02002552</name>
</gene>
<organism evidence="1 2">
    <name type="scientific">Brassica cretica</name>
    <name type="common">Mustard</name>
    <dbReference type="NCBI Taxonomy" id="69181"/>
    <lineage>
        <taxon>Eukaryota</taxon>
        <taxon>Viridiplantae</taxon>
        <taxon>Streptophyta</taxon>
        <taxon>Embryophyta</taxon>
        <taxon>Tracheophyta</taxon>
        <taxon>Spermatophyta</taxon>
        <taxon>Magnoliopsida</taxon>
        <taxon>eudicotyledons</taxon>
        <taxon>Gunneridae</taxon>
        <taxon>Pentapetalae</taxon>
        <taxon>rosids</taxon>
        <taxon>malvids</taxon>
        <taxon>Brassicales</taxon>
        <taxon>Brassicaceae</taxon>
        <taxon>Brassiceae</taxon>
        <taxon>Brassica</taxon>
    </lineage>
</organism>
<dbReference type="Gene3D" id="3.40.640.10">
    <property type="entry name" value="Type I PLP-dependent aspartate aminotransferase-like (Major domain)"/>
    <property type="match status" value="1"/>
</dbReference>
<dbReference type="Proteomes" id="UP000266723">
    <property type="component" value="Unassembled WGS sequence"/>
</dbReference>
<dbReference type="SUPFAM" id="SSF53383">
    <property type="entry name" value="PLP-dependent transferases"/>
    <property type="match status" value="1"/>
</dbReference>
<reference evidence="1 2" key="1">
    <citation type="journal article" date="2020" name="BMC Genomics">
        <title>Intraspecific diversification of the crop wild relative Brassica cretica Lam. using demographic model selection.</title>
        <authorList>
            <person name="Kioukis A."/>
            <person name="Michalopoulou V.A."/>
            <person name="Briers L."/>
            <person name="Pirintsos S."/>
            <person name="Studholme D.J."/>
            <person name="Pavlidis P."/>
            <person name="Sarris P.F."/>
        </authorList>
    </citation>
    <scope>NUCLEOTIDE SEQUENCE [LARGE SCALE GENOMIC DNA]</scope>
    <source>
        <strain evidence="2">cv. PFS-1207/04</strain>
    </source>
</reference>
<dbReference type="InterPro" id="IPR015424">
    <property type="entry name" value="PyrdxlP-dep_Trfase"/>
</dbReference>
<evidence type="ECO:0000313" key="2">
    <source>
        <dbReference type="Proteomes" id="UP000266723"/>
    </source>
</evidence>
<dbReference type="EMBL" id="QGKV02000832">
    <property type="protein sequence ID" value="KAF3544665.1"/>
    <property type="molecule type" value="Genomic_DNA"/>
</dbReference>
<proteinExistence type="predicted"/>
<comment type="caution">
    <text evidence="1">The sequence shown here is derived from an EMBL/GenBank/DDBJ whole genome shotgun (WGS) entry which is preliminary data.</text>
</comment>
<keyword evidence="2" id="KW-1185">Reference proteome</keyword>
<dbReference type="InterPro" id="IPR015421">
    <property type="entry name" value="PyrdxlP-dep_Trfase_major"/>
</dbReference>
<evidence type="ECO:0000313" key="1">
    <source>
        <dbReference type="EMBL" id="KAF3544665.1"/>
    </source>
</evidence>
<name>A0ABQ7BZ10_BRACR</name>
<sequence length="118" mass="13023">MGVPLPNVPWLHSDISKFFRPSSTALLIYLHRETEVEFSTRLVKNAEDLIIKEGPETIGAFIAEPVMVAVRVIPPPVQAVVCSMISCSLLLNEYTIKPDLLSLAKAPSPAHMPMEPFL</sequence>
<protein>
    <submittedName>
        <fullName evidence="1">Uncharacterized protein</fullName>
    </submittedName>
</protein>